<evidence type="ECO:0000256" key="2">
    <source>
        <dbReference type="PROSITE-ProRule" id="PRU00703"/>
    </source>
</evidence>
<dbReference type="PANTHER" id="PTHR43080">
    <property type="entry name" value="CBS DOMAIN-CONTAINING PROTEIN CBSX3, MITOCHONDRIAL"/>
    <property type="match status" value="1"/>
</dbReference>
<sequence length="195" mass="20107">MLVADVMTSPALSLPLGAPLEEAIAILGRSRISSLPVVDEHGVVVGIVSEGDVLRDQLPRDPRAHLRASLPTLARDRTVDDLMTADPRCVTSATDSSEVAQTLAAKGWKSMPVVDDGGHLVGVVSRSDILRAMAVPDVELVAAIQQALAEAGLPEVTASVTGGHVTVHPDRSDLGPAAMAVAATVPGIRSVQLAP</sequence>
<gene>
    <name evidence="4" type="ORF">N801_12700</name>
</gene>
<dbReference type="eggNOG" id="COG0517">
    <property type="taxonomic scope" value="Bacteria"/>
</dbReference>
<feature type="domain" description="CBS" evidence="3">
    <location>
        <begin position="7"/>
        <end position="65"/>
    </location>
</feature>
<dbReference type="SUPFAM" id="SSF54631">
    <property type="entry name" value="CBS-domain pair"/>
    <property type="match status" value="1"/>
</dbReference>
<dbReference type="InterPro" id="IPR000644">
    <property type="entry name" value="CBS_dom"/>
</dbReference>
<dbReference type="InterPro" id="IPR046342">
    <property type="entry name" value="CBS_dom_sf"/>
</dbReference>
<dbReference type="OrthoDB" id="9799454at2"/>
<dbReference type="AlphaFoldDB" id="A0A0A0JU85"/>
<dbReference type="RefSeq" id="WP_035938181.1">
    <property type="nucleotide sequence ID" value="NZ_AVPL01000034.1"/>
</dbReference>
<accession>A0A0A0JU85</accession>
<evidence type="ECO:0000259" key="3">
    <source>
        <dbReference type="PROSITE" id="PS51371"/>
    </source>
</evidence>
<dbReference type="STRING" id="1385519.N801_12700"/>
<keyword evidence="5" id="KW-1185">Reference proteome</keyword>
<dbReference type="PROSITE" id="PS51371">
    <property type="entry name" value="CBS"/>
    <property type="match status" value="2"/>
</dbReference>
<dbReference type="Gene3D" id="3.10.580.10">
    <property type="entry name" value="CBS-domain"/>
    <property type="match status" value="1"/>
</dbReference>
<comment type="caution">
    <text evidence="4">The sequence shown here is derived from an EMBL/GenBank/DDBJ whole genome shotgun (WGS) entry which is preliminary data.</text>
</comment>
<dbReference type="InterPro" id="IPR051257">
    <property type="entry name" value="Diverse_CBS-Domain"/>
</dbReference>
<organism evidence="4 5">
    <name type="scientific">Knoellia aerolata DSM 18566</name>
    <dbReference type="NCBI Taxonomy" id="1385519"/>
    <lineage>
        <taxon>Bacteria</taxon>
        <taxon>Bacillati</taxon>
        <taxon>Actinomycetota</taxon>
        <taxon>Actinomycetes</taxon>
        <taxon>Micrococcales</taxon>
        <taxon>Intrasporangiaceae</taxon>
        <taxon>Knoellia</taxon>
    </lineage>
</organism>
<keyword evidence="1 2" id="KW-0129">CBS domain</keyword>
<proteinExistence type="predicted"/>
<dbReference type="SMART" id="SM00116">
    <property type="entry name" value="CBS"/>
    <property type="match status" value="2"/>
</dbReference>
<name>A0A0A0JU85_9MICO</name>
<dbReference type="Proteomes" id="UP000030013">
    <property type="component" value="Unassembled WGS sequence"/>
</dbReference>
<evidence type="ECO:0000313" key="5">
    <source>
        <dbReference type="Proteomes" id="UP000030013"/>
    </source>
</evidence>
<dbReference type="Pfam" id="PF00571">
    <property type="entry name" value="CBS"/>
    <property type="match status" value="2"/>
</dbReference>
<dbReference type="PANTHER" id="PTHR43080:SF29">
    <property type="entry name" value="OS02G0818000 PROTEIN"/>
    <property type="match status" value="1"/>
</dbReference>
<evidence type="ECO:0000313" key="4">
    <source>
        <dbReference type="EMBL" id="KGN40703.1"/>
    </source>
</evidence>
<evidence type="ECO:0000256" key="1">
    <source>
        <dbReference type="ARBA" id="ARBA00023122"/>
    </source>
</evidence>
<reference evidence="4 5" key="1">
    <citation type="submission" date="2013-08" db="EMBL/GenBank/DDBJ databases">
        <title>The genome sequence of Knoellia aerolata.</title>
        <authorList>
            <person name="Zhu W."/>
            <person name="Wang G."/>
        </authorList>
    </citation>
    <scope>NUCLEOTIDE SEQUENCE [LARGE SCALE GENOMIC DNA]</scope>
    <source>
        <strain evidence="4 5">DSM 18566</strain>
    </source>
</reference>
<feature type="domain" description="CBS" evidence="3">
    <location>
        <begin position="83"/>
        <end position="140"/>
    </location>
</feature>
<dbReference type="EMBL" id="AVPL01000034">
    <property type="protein sequence ID" value="KGN40703.1"/>
    <property type="molecule type" value="Genomic_DNA"/>
</dbReference>
<protein>
    <recommendedName>
        <fullName evidence="3">CBS domain-containing protein</fullName>
    </recommendedName>
</protein>